<evidence type="ECO:0000256" key="3">
    <source>
        <dbReference type="ARBA" id="ARBA00022989"/>
    </source>
</evidence>
<evidence type="ECO:0000313" key="7">
    <source>
        <dbReference type="EMBL" id="QQK75406.1"/>
    </source>
</evidence>
<keyword evidence="3 5" id="KW-1133">Transmembrane helix</keyword>
<comment type="similarity">
    <text evidence="5">Belongs to the ABC-2 integral membrane protein family.</text>
</comment>
<evidence type="ECO:0000256" key="5">
    <source>
        <dbReference type="RuleBase" id="RU361157"/>
    </source>
</evidence>
<protein>
    <recommendedName>
        <fullName evidence="5">Transport permease protein</fullName>
    </recommendedName>
</protein>
<evidence type="ECO:0000259" key="6">
    <source>
        <dbReference type="PROSITE" id="PS51012"/>
    </source>
</evidence>
<dbReference type="InterPro" id="IPR051784">
    <property type="entry name" value="Nod_factor_ABC_transporter"/>
</dbReference>
<dbReference type="InterPro" id="IPR000412">
    <property type="entry name" value="ABC_2_transport"/>
</dbReference>
<feature type="transmembrane region" description="Helical" evidence="5">
    <location>
        <begin position="63"/>
        <end position="85"/>
    </location>
</feature>
<keyword evidence="8" id="KW-1185">Reference proteome</keyword>
<dbReference type="Proteomes" id="UP000595823">
    <property type="component" value="Chromosome"/>
</dbReference>
<proteinExistence type="inferred from homology"/>
<keyword evidence="2 5" id="KW-0812">Transmembrane</keyword>
<dbReference type="PIRSF" id="PIRSF006648">
    <property type="entry name" value="DrrB"/>
    <property type="match status" value="1"/>
</dbReference>
<dbReference type="Pfam" id="PF01061">
    <property type="entry name" value="ABC2_membrane"/>
    <property type="match status" value="1"/>
</dbReference>
<feature type="transmembrane region" description="Helical" evidence="5">
    <location>
        <begin position="251"/>
        <end position="269"/>
    </location>
</feature>
<reference evidence="7 8" key="1">
    <citation type="submission" date="2020-06" db="EMBL/GenBank/DDBJ databases">
        <title>Genomic analysis of Salicibibacter sp. NKC5-3.</title>
        <authorList>
            <person name="Oh Y.J."/>
        </authorList>
    </citation>
    <scope>NUCLEOTIDE SEQUENCE [LARGE SCALE GENOMIC DNA]</scope>
    <source>
        <strain evidence="7 8">NKC5-3</strain>
    </source>
</reference>
<dbReference type="GO" id="GO:0140359">
    <property type="term" value="F:ABC-type transporter activity"/>
    <property type="evidence" value="ECO:0007669"/>
    <property type="project" value="InterPro"/>
</dbReference>
<sequence length="274" mass="30125">MEGMIAIWQRDIIKFFRDRTRMMGSFSMPILFLIVFGVGMGGSMESLVTAGTDAGSEFNYVEFIFPGIVSMTLLMTSVFSSLSVIQDRDFGYMREILVSPLSRVNIALGKMLGSATVALIQGIMMFIMMPVLGITIDFVSFLQVIPVMFMIACAFSSLGLLVASLLTSMQGFQLVVQILVMPMIFLSGALFPLNNMPAWVEFLVTLNPVTYGVDLMKHIMIDVENLSPMVLEEMGLNLSFFGMPVTATGEVFFLLGFTAALILLATLSFRRANG</sequence>
<feature type="transmembrane region" description="Helical" evidence="5">
    <location>
        <begin position="106"/>
        <end position="129"/>
    </location>
</feature>
<keyword evidence="5" id="KW-0813">Transport</keyword>
<comment type="subcellular location">
    <subcellularLocation>
        <location evidence="5">Cell membrane</location>
        <topology evidence="5">Multi-pass membrane protein</topology>
    </subcellularLocation>
    <subcellularLocation>
        <location evidence="1">Membrane</location>
        <topology evidence="1">Multi-pass membrane protein</topology>
    </subcellularLocation>
</comment>
<name>A0A7T6Z1U7_9BACI</name>
<dbReference type="InterPro" id="IPR013525">
    <property type="entry name" value="ABC2_TM"/>
</dbReference>
<feature type="transmembrane region" description="Helical" evidence="5">
    <location>
        <begin position="174"/>
        <end position="193"/>
    </location>
</feature>
<dbReference type="PANTHER" id="PTHR43229">
    <property type="entry name" value="NODULATION PROTEIN J"/>
    <property type="match status" value="1"/>
</dbReference>
<organism evidence="7 8">
    <name type="scientific">Salicibibacter cibarius</name>
    <dbReference type="NCBI Taxonomy" id="2743000"/>
    <lineage>
        <taxon>Bacteria</taxon>
        <taxon>Bacillati</taxon>
        <taxon>Bacillota</taxon>
        <taxon>Bacilli</taxon>
        <taxon>Bacillales</taxon>
        <taxon>Bacillaceae</taxon>
        <taxon>Salicibibacter</taxon>
    </lineage>
</organism>
<gene>
    <name evidence="7" type="ORF">HUG15_07275</name>
</gene>
<dbReference type="AlphaFoldDB" id="A0A7T6Z1U7"/>
<dbReference type="PANTHER" id="PTHR43229:SF2">
    <property type="entry name" value="NODULATION PROTEIN J"/>
    <property type="match status" value="1"/>
</dbReference>
<feature type="transmembrane region" description="Helical" evidence="5">
    <location>
        <begin position="21"/>
        <end position="43"/>
    </location>
</feature>
<feature type="domain" description="ABC transmembrane type-2" evidence="6">
    <location>
        <begin position="20"/>
        <end position="272"/>
    </location>
</feature>
<evidence type="ECO:0000256" key="1">
    <source>
        <dbReference type="ARBA" id="ARBA00004141"/>
    </source>
</evidence>
<dbReference type="PROSITE" id="PS51012">
    <property type="entry name" value="ABC_TM2"/>
    <property type="match status" value="1"/>
</dbReference>
<dbReference type="GO" id="GO:0043190">
    <property type="term" value="C:ATP-binding cassette (ABC) transporter complex"/>
    <property type="evidence" value="ECO:0007669"/>
    <property type="project" value="InterPro"/>
</dbReference>
<evidence type="ECO:0000256" key="2">
    <source>
        <dbReference type="ARBA" id="ARBA00022692"/>
    </source>
</evidence>
<keyword evidence="5" id="KW-1003">Cell membrane</keyword>
<dbReference type="KEGG" id="scia:HUG15_07275"/>
<dbReference type="InterPro" id="IPR047817">
    <property type="entry name" value="ABC2_TM_bact-type"/>
</dbReference>
<dbReference type="PRINTS" id="PR00164">
    <property type="entry name" value="ABC2TRNSPORT"/>
</dbReference>
<keyword evidence="4 5" id="KW-0472">Membrane</keyword>
<dbReference type="EMBL" id="CP054705">
    <property type="protein sequence ID" value="QQK75406.1"/>
    <property type="molecule type" value="Genomic_DNA"/>
</dbReference>
<feature type="transmembrane region" description="Helical" evidence="5">
    <location>
        <begin position="141"/>
        <end position="162"/>
    </location>
</feature>
<evidence type="ECO:0000313" key="8">
    <source>
        <dbReference type="Proteomes" id="UP000595823"/>
    </source>
</evidence>
<accession>A0A7T6Z1U7</accession>
<dbReference type="RefSeq" id="WP_200128057.1">
    <property type="nucleotide sequence ID" value="NZ_CP054705.1"/>
</dbReference>
<evidence type="ECO:0000256" key="4">
    <source>
        <dbReference type="ARBA" id="ARBA00023136"/>
    </source>
</evidence>